<dbReference type="GO" id="GO:0006281">
    <property type="term" value="P:DNA repair"/>
    <property type="evidence" value="ECO:0007669"/>
    <property type="project" value="TreeGrafter"/>
</dbReference>
<name>A0AAX4JCJ0_9MICR</name>
<dbReference type="InterPro" id="IPR027417">
    <property type="entry name" value="P-loop_NTPase"/>
</dbReference>
<dbReference type="Pfam" id="PF08542">
    <property type="entry name" value="Rep_fac_C"/>
    <property type="match status" value="1"/>
</dbReference>
<gene>
    <name evidence="6" type="ORF">VNE69_06031</name>
</gene>
<evidence type="ECO:0000313" key="6">
    <source>
        <dbReference type="EMBL" id="WUR03710.1"/>
    </source>
</evidence>
<keyword evidence="4" id="KW-0067">ATP-binding</keyword>
<proteinExistence type="inferred from homology"/>
<dbReference type="SUPFAM" id="SSF48019">
    <property type="entry name" value="post-AAA+ oligomerization domain-like"/>
    <property type="match status" value="1"/>
</dbReference>
<dbReference type="InterPro" id="IPR008921">
    <property type="entry name" value="DNA_pol3_clamp-load_cplx_C"/>
</dbReference>
<sequence length="305" mass="34905">MNAPFVEKYRPSSFDQVEGNEEVIACLKSIQNSQIIPNMLFYGPPGTGKTTSIRILSNFLPNSSILELNASDERGISIVRHTIKEFASTFSKTIKLVILDEVDFMTRDAQNALRRIMEDFSSTTRFCLIANYPKKIISPILSRCSKFRFNPIKNFKKSVLDLCQLEKIEIDETGLEFLNRTCYGDMRKVINDVQAISKSFGKIDRYSVLKFNSTMSKEDFGEIFESLNKKDFDSMLHDIEVVKETKSVDLLSIIGHLCEYVVKSKMKNKMKILKLMSEIECRTSLGCNENVQLKALISVFSLYRD</sequence>
<dbReference type="EMBL" id="CP142731">
    <property type="protein sequence ID" value="WUR03710.1"/>
    <property type="molecule type" value="Genomic_DNA"/>
</dbReference>
<dbReference type="GO" id="GO:0005524">
    <property type="term" value="F:ATP binding"/>
    <property type="evidence" value="ECO:0007669"/>
    <property type="project" value="UniProtKB-KW"/>
</dbReference>
<reference evidence="6" key="1">
    <citation type="journal article" date="2024" name="BMC Genomics">
        <title>Functional annotation of a divergent genome using sequence and structure-based similarity.</title>
        <authorList>
            <person name="Svedberg D."/>
            <person name="Winiger R.R."/>
            <person name="Berg A."/>
            <person name="Sharma H."/>
            <person name="Tellgren-Roth C."/>
            <person name="Debrunner-Vossbrinck B.A."/>
            <person name="Vossbrinck C.R."/>
            <person name="Barandun J."/>
        </authorList>
    </citation>
    <scope>NUCLEOTIDE SEQUENCE</scope>
    <source>
        <strain evidence="6">Illinois isolate</strain>
    </source>
</reference>
<evidence type="ECO:0000256" key="4">
    <source>
        <dbReference type="ARBA" id="ARBA00022840"/>
    </source>
</evidence>
<organism evidence="6 7">
    <name type="scientific">Vairimorpha necatrix</name>
    <dbReference type="NCBI Taxonomy" id="6039"/>
    <lineage>
        <taxon>Eukaryota</taxon>
        <taxon>Fungi</taxon>
        <taxon>Fungi incertae sedis</taxon>
        <taxon>Microsporidia</taxon>
        <taxon>Nosematidae</taxon>
        <taxon>Vairimorpha</taxon>
    </lineage>
</organism>
<dbReference type="InterPro" id="IPR003959">
    <property type="entry name" value="ATPase_AAA_core"/>
</dbReference>
<dbReference type="InterPro" id="IPR013748">
    <property type="entry name" value="Rep_factorC_C"/>
</dbReference>
<dbReference type="KEGG" id="vnx:VNE69_06031"/>
<evidence type="ECO:0000313" key="7">
    <source>
        <dbReference type="Proteomes" id="UP001334084"/>
    </source>
</evidence>
<dbReference type="Pfam" id="PF00004">
    <property type="entry name" value="AAA"/>
    <property type="match status" value="1"/>
</dbReference>
<dbReference type="AlphaFoldDB" id="A0AAX4JCJ0"/>
<protein>
    <submittedName>
        <fullName evidence="6">Replication factor C subunit 3 (RFC3)</fullName>
    </submittedName>
</protein>
<dbReference type="RefSeq" id="XP_065329855.1">
    <property type="nucleotide sequence ID" value="XM_065473783.1"/>
</dbReference>
<dbReference type="Proteomes" id="UP001334084">
    <property type="component" value="Chromosome 6"/>
</dbReference>
<dbReference type="Gene3D" id="3.40.50.300">
    <property type="entry name" value="P-loop containing nucleotide triphosphate hydrolases"/>
    <property type="match status" value="1"/>
</dbReference>
<dbReference type="GO" id="GO:0005663">
    <property type="term" value="C:DNA replication factor C complex"/>
    <property type="evidence" value="ECO:0007669"/>
    <property type="project" value="TreeGrafter"/>
</dbReference>
<evidence type="ECO:0000259" key="5">
    <source>
        <dbReference type="SMART" id="SM00382"/>
    </source>
</evidence>
<dbReference type="Gene3D" id="1.10.8.60">
    <property type="match status" value="1"/>
</dbReference>
<dbReference type="GO" id="GO:0003677">
    <property type="term" value="F:DNA binding"/>
    <property type="evidence" value="ECO:0007669"/>
    <property type="project" value="InterPro"/>
</dbReference>
<dbReference type="Gene3D" id="1.20.272.10">
    <property type="match status" value="1"/>
</dbReference>
<keyword evidence="7" id="KW-1185">Reference proteome</keyword>
<dbReference type="GO" id="GO:0006271">
    <property type="term" value="P:DNA strand elongation involved in DNA replication"/>
    <property type="evidence" value="ECO:0007669"/>
    <property type="project" value="UniProtKB-ARBA"/>
</dbReference>
<accession>A0AAX4JCJ0</accession>
<dbReference type="GO" id="GO:0003689">
    <property type="term" value="F:DNA clamp loader activity"/>
    <property type="evidence" value="ECO:0007669"/>
    <property type="project" value="TreeGrafter"/>
</dbReference>
<dbReference type="InterPro" id="IPR003593">
    <property type="entry name" value="AAA+_ATPase"/>
</dbReference>
<dbReference type="GO" id="GO:0031391">
    <property type="term" value="C:Elg1 RFC-like complex"/>
    <property type="evidence" value="ECO:0007669"/>
    <property type="project" value="UniProtKB-ARBA"/>
</dbReference>
<keyword evidence="2" id="KW-0235">DNA replication</keyword>
<feature type="domain" description="AAA+ ATPase" evidence="5">
    <location>
        <begin position="35"/>
        <end position="155"/>
    </location>
</feature>
<evidence type="ECO:0000256" key="2">
    <source>
        <dbReference type="ARBA" id="ARBA00022705"/>
    </source>
</evidence>
<dbReference type="GeneID" id="90541528"/>
<comment type="similarity">
    <text evidence="1">Belongs to the activator 1 small subunits family.</text>
</comment>
<dbReference type="CDD" id="cd00009">
    <property type="entry name" value="AAA"/>
    <property type="match status" value="1"/>
</dbReference>
<dbReference type="SUPFAM" id="SSF52540">
    <property type="entry name" value="P-loop containing nucleoside triphosphate hydrolases"/>
    <property type="match status" value="1"/>
</dbReference>
<evidence type="ECO:0000256" key="3">
    <source>
        <dbReference type="ARBA" id="ARBA00022741"/>
    </source>
</evidence>
<dbReference type="GO" id="GO:0016887">
    <property type="term" value="F:ATP hydrolysis activity"/>
    <property type="evidence" value="ECO:0007669"/>
    <property type="project" value="InterPro"/>
</dbReference>
<keyword evidence="3" id="KW-0547">Nucleotide-binding</keyword>
<dbReference type="SMART" id="SM00382">
    <property type="entry name" value="AAA"/>
    <property type="match status" value="1"/>
</dbReference>
<dbReference type="InterPro" id="IPR050238">
    <property type="entry name" value="DNA_Rep/Repair_Clamp_Loader"/>
</dbReference>
<dbReference type="PANTHER" id="PTHR11669">
    <property type="entry name" value="REPLICATION FACTOR C / DNA POLYMERASE III GAMMA-TAU SUBUNIT"/>
    <property type="match status" value="1"/>
</dbReference>
<evidence type="ECO:0000256" key="1">
    <source>
        <dbReference type="ARBA" id="ARBA00005378"/>
    </source>
</evidence>
<dbReference type="PANTHER" id="PTHR11669:SF20">
    <property type="entry name" value="REPLICATION FACTOR C SUBUNIT 4"/>
    <property type="match status" value="1"/>
</dbReference>